<evidence type="ECO:0000256" key="5">
    <source>
        <dbReference type="ARBA" id="ARBA00022729"/>
    </source>
</evidence>
<dbReference type="GO" id="GO:0005524">
    <property type="term" value="F:ATP binding"/>
    <property type="evidence" value="ECO:0007669"/>
    <property type="project" value="InterPro"/>
</dbReference>
<dbReference type="InterPro" id="IPR001054">
    <property type="entry name" value="A/G_cyclase"/>
</dbReference>
<evidence type="ECO:0000256" key="12">
    <source>
        <dbReference type="RuleBase" id="RU000405"/>
    </source>
</evidence>
<dbReference type="Gene3D" id="3.40.50.2300">
    <property type="match status" value="2"/>
</dbReference>
<evidence type="ECO:0000256" key="14">
    <source>
        <dbReference type="SAM" id="Coils"/>
    </source>
</evidence>
<feature type="transmembrane region" description="Helical" evidence="16">
    <location>
        <begin position="303"/>
        <end position="328"/>
    </location>
</feature>
<dbReference type="OrthoDB" id="1890790at2759"/>
<evidence type="ECO:0000313" key="17">
    <source>
        <dbReference type="EMBL" id="CAD7229226.1"/>
    </source>
</evidence>
<dbReference type="GO" id="GO:0004016">
    <property type="term" value="F:adenylate cyclase activity"/>
    <property type="evidence" value="ECO:0007669"/>
    <property type="project" value="TreeGrafter"/>
</dbReference>
<dbReference type="Pfam" id="PF01094">
    <property type="entry name" value="ANF_receptor"/>
    <property type="match status" value="1"/>
</dbReference>
<dbReference type="EMBL" id="OB661946">
    <property type="protein sequence ID" value="CAD7229226.1"/>
    <property type="molecule type" value="Genomic_DNA"/>
</dbReference>
<feature type="non-terminal residue" evidence="17">
    <location>
        <position position="1"/>
    </location>
</feature>
<dbReference type="FunFam" id="3.30.70.1230:FF:000030">
    <property type="entry name" value="Si:ch211-215j19.12"/>
    <property type="match status" value="1"/>
</dbReference>
<dbReference type="EC" id="4.6.1.2" evidence="3 13"/>
<dbReference type="InterPro" id="IPR011645">
    <property type="entry name" value="HNOB_dom_associated"/>
</dbReference>
<dbReference type="GO" id="GO:0035556">
    <property type="term" value="P:intracellular signal transduction"/>
    <property type="evidence" value="ECO:0007669"/>
    <property type="project" value="InterPro"/>
</dbReference>
<dbReference type="PROSITE" id="PS50011">
    <property type="entry name" value="PROTEIN_KINASE_DOM"/>
    <property type="match status" value="1"/>
</dbReference>
<evidence type="ECO:0000256" key="16">
    <source>
        <dbReference type="SAM" id="Phobius"/>
    </source>
</evidence>
<comment type="catalytic activity">
    <reaction evidence="1 13">
        <text>GTP = 3',5'-cyclic GMP + diphosphate</text>
        <dbReference type="Rhea" id="RHEA:13665"/>
        <dbReference type="ChEBI" id="CHEBI:33019"/>
        <dbReference type="ChEBI" id="CHEBI:37565"/>
        <dbReference type="ChEBI" id="CHEBI:57746"/>
        <dbReference type="EC" id="4.6.1.2"/>
    </reaction>
</comment>
<dbReference type="InterPro" id="IPR028082">
    <property type="entry name" value="Peripla_BP_I"/>
</dbReference>
<dbReference type="Pfam" id="PF07701">
    <property type="entry name" value="HNOBA"/>
    <property type="match status" value="1"/>
</dbReference>
<dbReference type="GO" id="GO:0004383">
    <property type="term" value="F:guanylate cyclase activity"/>
    <property type="evidence" value="ECO:0007669"/>
    <property type="project" value="UniProtKB-EC"/>
</dbReference>
<feature type="coiled-coil region" evidence="14">
    <location>
        <begin position="644"/>
        <end position="671"/>
    </location>
</feature>
<keyword evidence="9" id="KW-0325">Glycoprotein</keyword>
<dbReference type="InterPro" id="IPR018297">
    <property type="entry name" value="A/G_cyclase_CS"/>
</dbReference>
<dbReference type="InterPro" id="IPR001245">
    <property type="entry name" value="Ser-Thr/Tyr_kinase_cat_dom"/>
</dbReference>
<evidence type="ECO:0000256" key="2">
    <source>
        <dbReference type="ARBA" id="ARBA00004251"/>
    </source>
</evidence>
<keyword evidence="4 16" id="KW-0812">Transmembrane</keyword>
<dbReference type="SMART" id="SM00044">
    <property type="entry name" value="CYCc"/>
    <property type="match status" value="1"/>
</dbReference>
<dbReference type="InterPro" id="IPR050401">
    <property type="entry name" value="Cyclic_nucleotide_synthase"/>
</dbReference>
<comment type="subcellular location">
    <subcellularLocation>
        <location evidence="2">Cell membrane</location>
        <topology evidence="2">Single-pass type I membrane protein</topology>
    </subcellularLocation>
</comment>
<dbReference type="GO" id="GO:0001653">
    <property type="term" value="F:peptide receptor activity"/>
    <property type="evidence" value="ECO:0007669"/>
    <property type="project" value="TreeGrafter"/>
</dbReference>
<keyword evidence="11 13" id="KW-0141">cGMP biosynthesis</keyword>
<keyword evidence="6" id="KW-0547">Nucleotide-binding</keyword>
<keyword evidence="14" id="KW-0175">Coiled coil</keyword>
<evidence type="ECO:0000256" key="9">
    <source>
        <dbReference type="ARBA" id="ARBA00023180"/>
    </source>
</evidence>
<dbReference type="InterPro" id="IPR001828">
    <property type="entry name" value="ANF_lig-bd_rcpt"/>
</dbReference>
<dbReference type="GO" id="GO:0005886">
    <property type="term" value="C:plasma membrane"/>
    <property type="evidence" value="ECO:0007669"/>
    <property type="project" value="UniProtKB-SubCell"/>
</dbReference>
<dbReference type="PROSITE" id="PS00452">
    <property type="entry name" value="GUANYLATE_CYCLASE_1"/>
    <property type="match status" value="1"/>
</dbReference>
<comment type="similarity">
    <text evidence="12">Belongs to the adenylyl cyclase class-4/guanylyl cyclase family.</text>
</comment>
<evidence type="ECO:0000256" key="1">
    <source>
        <dbReference type="ARBA" id="ARBA00001436"/>
    </source>
</evidence>
<keyword evidence="10 12" id="KW-0456">Lyase</keyword>
<dbReference type="InterPro" id="IPR011009">
    <property type="entry name" value="Kinase-like_dom_sf"/>
</dbReference>
<reference evidence="17" key="1">
    <citation type="submission" date="2020-11" db="EMBL/GenBank/DDBJ databases">
        <authorList>
            <person name="Tran Van P."/>
        </authorList>
    </citation>
    <scope>NUCLEOTIDE SEQUENCE</scope>
</reference>
<dbReference type="Pfam" id="PF00211">
    <property type="entry name" value="Guanylate_cyc"/>
    <property type="match status" value="1"/>
</dbReference>
<evidence type="ECO:0000256" key="10">
    <source>
        <dbReference type="ARBA" id="ARBA00023239"/>
    </source>
</evidence>
<dbReference type="SUPFAM" id="SSF53822">
    <property type="entry name" value="Periplasmic binding protein-like I"/>
    <property type="match status" value="1"/>
</dbReference>
<keyword evidence="7 16" id="KW-1133">Transmembrane helix</keyword>
<evidence type="ECO:0000256" key="15">
    <source>
        <dbReference type="SAM" id="MobiDB-lite"/>
    </source>
</evidence>
<dbReference type="PROSITE" id="PS50125">
    <property type="entry name" value="GUANYLATE_CYCLASE_2"/>
    <property type="match status" value="1"/>
</dbReference>
<accession>A0A7R8WH47</accession>
<dbReference type="PANTHER" id="PTHR11920:SF504">
    <property type="entry name" value="GUANYLATE CYCLASE"/>
    <property type="match status" value="1"/>
</dbReference>
<sequence length="989" mass="112318">QLLAPQHGIRINCKHHLSNYTYNKSDDPEMKSIIEKSWLQTRVYVIIADRDLTLDFIRTMYRMGYSTRDPYQVITLDYNNVYYPNGPSNQSFFYKWVDFHHLDLEHATEEQWRDYVEPFRHVLEITKLYPVDDGLDGDFGLNVKNRSVEAPFCVPYHRMLMNENEVPLTATYAYDAVSVYAKALAKVLQDFGEEGASNGTLVMKYVFNSTYESVMGLETHIDNSGDTEGNYVLLALRLQGRNFMDAEMTPVASFNYTGLESSGDSLPRVQFIGSGRIDWPHGVIPLSDPVCGYDGSRCLQTDWASPIVGSTIALFLLIVSALGVRYYFKEHGLEMQLWKVCPKDLEEVREFRHNQSCSSLSDPQSISRGSDSGAPGSPLGRKAHVRVYKRQRVYLKMICKEKVDLTQEIRRELVTLRQIRHENLVFFVGAVVEPGFVAVLTPYFPRGNLEDFIKCGTHFLDQTIFESLTFDLLQGMNYLHYSDIVSHGNLHPRNCLIDSRCVLQISDFGLHMFKATSVRLDPTDPQIVFRAPEFLKNLALPSPRGTQKGDVYSFAMVLYAMTTRKRPWANSSFSLSEIIARVISLDNFRPPIQDIPVPFSADHVVRAIRDSWSDNPEDRPDFKYLLRKFQEKSSRNPNIFDHVMELLSQYTERLEDQVKEKTKQLIMEQKRTEEEKRKTENLLYNMMPKTVAEDLIQGKAVAHSFTSVTIYFSDIVGFTELAARMKPEEVVSMLNGLYSLFDTVIETSYPGVYKVETIGDAYMVASGCPQVREASEHASEIAFLALHLLETTKDFDIPGRPSTEKLKLRIGIHSGPVCAGVVGRKMPRYCLFGDTVNTASRMESAGEEERIHVSAATRDLLESKGLFAIKERGDVFIKGKGVMRTYWLEGVKNPLNGWTPLIPSESDTTKTSPQKETLMDARMMNPTAFLVRRSATLNPASSNCGPSRIMNLYSWKNDDLRPIPASPPEANGTIPGILGRFDLLRLHPE</sequence>
<dbReference type="InterPro" id="IPR000719">
    <property type="entry name" value="Prot_kinase_dom"/>
</dbReference>
<dbReference type="Gene3D" id="3.30.70.1230">
    <property type="entry name" value="Nucleotide cyclase"/>
    <property type="match status" value="1"/>
</dbReference>
<dbReference type="Gene3D" id="1.10.510.10">
    <property type="entry name" value="Transferase(Phosphotransferase) domain 1"/>
    <property type="match status" value="1"/>
</dbReference>
<dbReference type="SUPFAM" id="SSF55073">
    <property type="entry name" value="Nucleotide cyclase"/>
    <property type="match status" value="1"/>
</dbReference>
<protein>
    <recommendedName>
        <fullName evidence="3 13">Guanylate cyclase</fullName>
        <ecNumber evidence="3 13">4.6.1.2</ecNumber>
    </recommendedName>
</protein>
<evidence type="ECO:0000256" key="8">
    <source>
        <dbReference type="ARBA" id="ARBA00023136"/>
    </source>
</evidence>
<evidence type="ECO:0000256" key="3">
    <source>
        <dbReference type="ARBA" id="ARBA00012202"/>
    </source>
</evidence>
<evidence type="ECO:0000256" key="13">
    <source>
        <dbReference type="RuleBase" id="RU003431"/>
    </source>
</evidence>
<dbReference type="Pfam" id="PF07714">
    <property type="entry name" value="PK_Tyr_Ser-Thr"/>
    <property type="match status" value="1"/>
</dbReference>
<keyword evidence="5" id="KW-0732">Signal</keyword>
<feature type="transmembrane region" description="Helical" evidence="16">
    <location>
        <begin position="424"/>
        <end position="444"/>
    </location>
</feature>
<proteinExistence type="inferred from homology"/>
<dbReference type="CDD" id="cd07302">
    <property type="entry name" value="CHD"/>
    <property type="match status" value="1"/>
</dbReference>
<feature type="compositionally biased region" description="Polar residues" evidence="15">
    <location>
        <begin position="356"/>
        <end position="370"/>
    </location>
</feature>
<dbReference type="SUPFAM" id="SSF56112">
    <property type="entry name" value="Protein kinase-like (PK-like)"/>
    <property type="match status" value="1"/>
</dbReference>
<dbReference type="GO" id="GO:0007168">
    <property type="term" value="P:receptor guanylyl cyclase signaling pathway"/>
    <property type="evidence" value="ECO:0007669"/>
    <property type="project" value="TreeGrafter"/>
</dbReference>
<feature type="region of interest" description="Disordered" evidence="15">
    <location>
        <begin position="356"/>
        <end position="380"/>
    </location>
</feature>
<evidence type="ECO:0000256" key="6">
    <source>
        <dbReference type="ARBA" id="ARBA00022741"/>
    </source>
</evidence>
<organism evidence="17">
    <name type="scientific">Cyprideis torosa</name>
    <dbReference type="NCBI Taxonomy" id="163714"/>
    <lineage>
        <taxon>Eukaryota</taxon>
        <taxon>Metazoa</taxon>
        <taxon>Ecdysozoa</taxon>
        <taxon>Arthropoda</taxon>
        <taxon>Crustacea</taxon>
        <taxon>Oligostraca</taxon>
        <taxon>Ostracoda</taxon>
        <taxon>Podocopa</taxon>
        <taxon>Podocopida</taxon>
        <taxon>Cytherocopina</taxon>
        <taxon>Cytheroidea</taxon>
        <taxon>Cytherideidae</taxon>
        <taxon>Cyprideis</taxon>
    </lineage>
</organism>
<dbReference type="GO" id="GO:0004672">
    <property type="term" value="F:protein kinase activity"/>
    <property type="evidence" value="ECO:0007669"/>
    <property type="project" value="InterPro"/>
</dbReference>
<dbReference type="InterPro" id="IPR029787">
    <property type="entry name" value="Nucleotide_cyclase"/>
</dbReference>
<evidence type="ECO:0000256" key="7">
    <source>
        <dbReference type="ARBA" id="ARBA00022989"/>
    </source>
</evidence>
<gene>
    <name evidence="17" type="ORF">CTOB1V02_LOCUS7099</name>
</gene>
<dbReference type="PANTHER" id="PTHR11920">
    <property type="entry name" value="GUANYLYL CYCLASE"/>
    <property type="match status" value="1"/>
</dbReference>
<evidence type="ECO:0000256" key="4">
    <source>
        <dbReference type="ARBA" id="ARBA00022692"/>
    </source>
</evidence>
<keyword evidence="8 16" id="KW-0472">Membrane</keyword>
<dbReference type="AlphaFoldDB" id="A0A7R8WH47"/>
<name>A0A7R8WH47_9CRUS</name>
<evidence type="ECO:0000256" key="11">
    <source>
        <dbReference type="ARBA" id="ARBA00023293"/>
    </source>
</evidence>